<dbReference type="Pfam" id="PF01638">
    <property type="entry name" value="HxlR"/>
    <property type="match status" value="1"/>
</dbReference>
<dbReference type="Gene3D" id="1.10.10.10">
    <property type="entry name" value="Winged helix-like DNA-binding domain superfamily/Winged helix DNA-binding domain"/>
    <property type="match status" value="1"/>
</dbReference>
<evidence type="ECO:0000259" key="4">
    <source>
        <dbReference type="PROSITE" id="PS51118"/>
    </source>
</evidence>
<dbReference type="Proteomes" id="UP000249739">
    <property type="component" value="Unassembled WGS sequence"/>
</dbReference>
<proteinExistence type="predicted"/>
<dbReference type="PROSITE" id="PS51118">
    <property type="entry name" value="HTH_HXLR"/>
    <property type="match status" value="1"/>
</dbReference>
<dbReference type="InterPro" id="IPR036390">
    <property type="entry name" value="WH_DNA-bd_sf"/>
</dbReference>
<evidence type="ECO:0000256" key="2">
    <source>
        <dbReference type="ARBA" id="ARBA00023125"/>
    </source>
</evidence>
<dbReference type="GO" id="GO:0003677">
    <property type="term" value="F:DNA binding"/>
    <property type="evidence" value="ECO:0007669"/>
    <property type="project" value="UniProtKB-KW"/>
</dbReference>
<dbReference type="InterPro" id="IPR036388">
    <property type="entry name" value="WH-like_DNA-bd_sf"/>
</dbReference>
<evidence type="ECO:0000256" key="3">
    <source>
        <dbReference type="ARBA" id="ARBA00023163"/>
    </source>
</evidence>
<evidence type="ECO:0000313" key="6">
    <source>
        <dbReference type="Proteomes" id="UP000249739"/>
    </source>
</evidence>
<organism evidence="5 6">
    <name type="scientific">Micavibrio aeruginosavorus</name>
    <dbReference type="NCBI Taxonomy" id="349221"/>
    <lineage>
        <taxon>Bacteria</taxon>
        <taxon>Pseudomonadati</taxon>
        <taxon>Bdellovibrionota</taxon>
        <taxon>Bdellovibrionia</taxon>
        <taxon>Bdellovibrionales</taxon>
        <taxon>Pseudobdellovibrionaceae</taxon>
        <taxon>Micavibrio</taxon>
    </lineage>
</organism>
<comment type="caution">
    <text evidence="5">The sequence shown here is derived from an EMBL/GenBank/DDBJ whole genome shotgun (WGS) entry which is preliminary data.</text>
</comment>
<evidence type="ECO:0000256" key="1">
    <source>
        <dbReference type="ARBA" id="ARBA00023015"/>
    </source>
</evidence>
<sequence length="111" mass="13046">MDGLLRILMGPWTTYILWQLHSNGEMRFGQLKKQMPGISSKMLTERLRMLEEAGIVHREQEMTIPPKVTYSQTERGLELNKILDDLHRLANKWHCPGTEKFTEEKPQKKRA</sequence>
<protein>
    <submittedName>
        <fullName evidence="5">Transcriptional regulator</fullName>
    </submittedName>
</protein>
<name>A0A2W5HJP0_9BACT</name>
<evidence type="ECO:0000313" key="5">
    <source>
        <dbReference type="EMBL" id="PZP55902.1"/>
    </source>
</evidence>
<feature type="domain" description="HTH hxlR-type" evidence="4">
    <location>
        <begin position="1"/>
        <end position="98"/>
    </location>
</feature>
<keyword evidence="2" id="KW-0238">DNA-binding</keyword>
<reference evidence="5 6" key="1">
    <citation type="submission" date="2017-08" db="EMBL/GenBank/DDBJ databases">
        <title>Infants hospitalized years apart are colonized by the same room-sourced microbial strains.</title>
        <authorList>
            <person name="Brooks B."/>
            <person name="Olm M.R."/>
            <person name="Firek B.A."/>
            <person name="Baker R."/>
            <person name="Thomas B.C."/>
            <person name="Morowitz M.J."/>
            <person name="Banfield J.F."/>
        </authorList>
    </citation>
    <scope>NUCLEOTIDE SEQUENCE [LARGE SCALE GENOMIC DNA]</scope>
    <source>
        <strain evidence="5">S2_006_000_R2_64</strain>
    </source>
</reference>
<gene>
    <name evidence="5" type="ORF">DI586_05465</name>
</gene>
<keyword evidence="3" id="KW-0804">Transcription</keyword>
<accession>A0A2W5HJP0</accession>
<dbReference type="SUPFAM" id="SSF46785">
    <property type="entry name" value="Winged helix' DNA-binding domain"/>
    <property type="match status" value="1"/>
</dbReference>
<dbReference type="EMBL" id="QFOT01000046">
    <property type="protein sequence ID" value="PZP55902.1"/>
    <property type="molecule type" value="Genomic_DNA"/>
</dbReference>
<keyword evidence="1" id="KW-0805">Transcription regulation</keyword>
<dbReference type="PANTHER" id="PTHR33204:SF37">
    <property type="entry name" value="HTH-TYPE TRANSCRIPTIONAL REGULATOR YODB"/>
    <property type="match status" value="1"/>
</dbReference>
<dbReference type="InterPro" id="IPR002577">
    <property type="entry name" value="HTH_HxlR"/>
</dbReference>
<dbReference type="AlphaFoldDB" id="A0A2W5HJP0"/>
<dbReference type="PANTHER" id="PTHR33204">
    <property type="entry name" value="TRANSCRIPTIONAL REGULATOR, MARR FAMILY"/>
    <property type="match status" value="1"/>
</dbReference>